<dbReference type="PANTHER" id="PTHR34975:SF2">
    <property type="entry name" value="SPORE GERMINATION PROTEIN A2"/>
    <property type="match status" value="1"/>
</dbReference>
<feature type="transmembrane region" description="Helical" evidence="8">
    <location>
        <begin position="337"/>
        <end position="354"/>
    </location>
</feature>
<comment type="subcellular location">
    <subcellularLocation>
        <location evidence="1">Membrane</location>
        <topology evidence="1">Multi-pass membrane protein</topology>
    </subcellularLocation>
</comment>
<evidence type="ECO:0000256" key="7">
    <source>
        <dbReference type="ARBA" id="ARBA00023136"/>
    </source>
</evidence>
<evidence type="ECO:0000256" key="4">
    <source>
        <dbReference type="ARBA" id="ARBA00022544"/>
    </source>
</evidence>
<proteinExistence type="inferred from homology"/>
<dbReference type="AlphaFoldDB" id="A0A263BWP1"/>
<gene>
    <name evidence="9" type="ORF">CIB95_00430</name>
</gene>
<dbReference type="Pfam" id="PF03845">
    <property type="entry name" value="Spore_permease"/>
    <property type="match status" value="1"/>
</dbReference>
<evidence type="ECO:0000256" key="2">
    <source>
        <dbReference type="ARBA" id="ARBA00007998"/>
    </source>
</evidence>
<evidence type="ECO:0000256" key="5">
    <source>
        <dbReference type="ARBA" id="ARBA00022692"/>
    </source>
</evidence>
<evidence type="ECO:0000256" key="1">
    <source>
        <dbReference type="ARBA" id="ARBA00004141"/>
    </source>
</evidence>
<feature type="transmembrane region" description="Helical" evidence="8">
    <location>
        <begin position="109"/>
        <end position="134"/>
    </location>
</feature>
<evidence type="ECO:0000313" key="9">
    <source>
        <dbReference type="EMBL" id="OZM58080.1"/>
    </source>
</evidence>
<keyword evidence="7 8" id="KW-0472">Membrane</keyword>
<accession>A0A263BWP1</accession>
<feature type="transmembrane region" description="Helical" evidence="8">
    <location>
        <begin position="44"/>
        <end position="63"/>
    </location>
</feature>
<feature type="transmembrane region" description="Helical" evidence="8">
    <location>
        <begin position="185"/>
        <end position="208"/>
    </location>
</feature>
<organism evidence="9 10">
    <name type="scientific">Lottiidibacillus patelloidae</name>
    <dbReference type="NCBI Taxonomy" id="2670334"/>
    <lineage>
        <taxon>Bacteria</taxon>
        <taxon>Bacillati</taxon>
        <taxon>Bacillota</taxon>
        <taxon>Bacilli</taxon>
        <taxon>Bacillales</taxon>
        <taxon>Bacillaceae</taxon>
        <taxon>Lottiidibacillus</taxon>
    </lineage>
</organism>
<evidence type="ECO:0000256" key="8">
    <source>
        <dbReference type="SAM" id="Phobius"/>
    </source>
</evidence>
<reference evidence="10" key="1">
    <citation type="submission" date="2017-08" db="EMBL/GenBank/DDBJ databases">
        <authorList>
            <person name="Huang Z."/>
        </authorList>
    </citation>
    <scope>NUCLEOTIDE SEQUENCE [LARGE SCALE GENOMIC DNA]</scope>
    <source>
        <strain evidence="10">SA5d-4</strain>
    </source>
</reference>
<dbReference type="InterPro" id="IPR004761">
    <property type="entry name" value="Spore_GerAB"/>
</dbReference>
<keyword evidence="4" id="KW-0309">Germination</keyword>
<dbReference type="NCBIfam" id="TIGR00912">
    <property type="entry name" value="2A0309"/>
    <property type="match status" value="1"/>
</dbReference>
<dbReference type="PANTHER" id="PTHR34975">
    <property type="entry name" value="SPORE GERMINATION PROTEIN A2"/>
    <property type="match status" value="1"/>
</dbReference>
<reference evidence="9 10" key="2">
    <citation type="submission" date="2017-09" db="EMBL/GenBank/DDBJ databases">
        <title>Bacillus patelloidae sp. nov., isolated from the intestinal tract of a marine limpet.</title>
        <authorList>
            <person name="Liu R."/>
            <person name="Dong C."/>
            <person name="Shao Z."/>
        </authorList>
    </citation>
    <scope>NUCLEOTIDE SEQUENCE [LARGE SCALE GENOMIC DNA]</scope>
    <source>
        <strain evidence="9 10">SA5d-4</strain>
    </source>
</reference>
<feature type="transmembrane region" description="Helical" evidence="8">
    <location>
        <begin position="307"/>
        <end position="325"/>
    </location>
</feature>
<evidence type="ECO:0000313" key="10">
    <source>
        <dbReference type="Proteomes" id="UP000217083"/>
    </source>
</evidence>
<protein>
    <submittedName>
        <fullName evidence="9">Uncharacterized protein</fullName>
    </submittedName>
</protein>
<feature type="transmembrane region" description="Helical" evidence="8">
    <location>
        <begin position="271"/>
        <end position="295"/>
    </location>
</feature>
<dbReference type="RefSeq" id="WP_094920396.1">
    <property type="nucleotide sequence ID" value="NZ_NPIA01000001.1"/>
</dbReference>
<comment type="similarity">
    <text evidence="2">Belongs to the amino acid-polyamine-organocation (APC) superfamily. Spore germination protein (SGP) (TC 2.A.3.9) family.</text>
</comment>
<feature type="transmembrane region" description="Helical" evidence="8">
    <location>
        <begin position="75"/>
        <end position="97"/>
    </location>
</feature>
<dbReference type="EMBL" id="NPIA01000001">
    <property type="protein sequence ID" value="OZM58080.1"/>
    <property type="molecule type" value="Genomic_DNA"/>
</dbReference>
<keyword evidence="6 8" id="KW-1133">Transmembrane helix</keyword>
<feature type="transmembrane region" description="Helical" evidence="8">
    <location>
        <begin position="220"/>
        <end position="242"/>
    </location>
</feature>
<sequence>MKKLDGKLGTREFVALLLLTISLKVTDSTPTILLGKGENASWMLPIISASTILIPFLFLLSLLKKYKDKNIVEIGYSLTGNIFGFIIGMTLFLMMFVGTIANSRSYVEIISPMFFTTTPVPFLYILLLFVGYFVANRGFETIGRTAWLIVPYISVALALLVIFVWTDLDPIFLFPIAGPGLKELVLSGVKNTTIFGELILIGVIYPFLRSYKTFKNGALLSLILTTITLSLFLAIYVMAFSFPPAKFIAFPFQNLTRMAQVGEALEHSESIYLGFWVMASTIHFAVYLYLAAALFAYTLKLKELEPLILPIAGLCFFVGMIPENYVETVFKFREGYFNIYSLIFFFLPILLWSISRWKGRNSG</sequence>
<evidence type="ECO:0000256" key="6">
    <source>
        <dbReference type="ARBA" id="ARBA00022989"/>
    </source>
</evidence>
<keyword evidence="3" id="KW-0813">Transport</keyword>
<keyword evidence="10" id="KW-1185">Reference proteome</keyword>
<comment type="caution">
    <text evidence="9">The sequence shown here is derived from an EMBL/GenBank/DDBJ whole genome shotgun (WGS) entry which is preliminary data.</text>
</comment>
<dbReference type="GO" id="GO:0016020">
    <property type="term" value="C:membrane"/>
    <property type="evidence" value="ECO:0007669"/>
    <property type="project" value="UniProtKB-SubCell"/>
</dbReference>
<evidence type="ECO:0000256" key="3">
    <source>
        <dbReference type="ARBA" id="ARBA00022448"/>
    </source>
</evidence>
<keyword evidence="5 8" id="KW-0812">Transmembrane</keyword>
<dbReference type="Proteomes" id="UP000217083">
    <property type="component" value="Unassembled WGS sequence"/>
</dbReference>
<feature type="transmembrane region" description="Helical" evidence="8">
    <location>
        <begin position="146"/>
        <end position="165"/>
    </location>
</feature>
<name>A0A263BWP1_9BACI</name>
<dbReference type="GO" id="GO:0009847">
    <property type="term" value="P:spore germination"/>
    <property type="evidence" value="ECO:0007669"/>
    <property type="project" value="InterPro"/>
</dbReference>